<keyword evidence="2" id="KW-0413">Isomerase</keyword>
<dbReference type="EMBL" id="CZBE01000015">
    <property type="protein sequence ID" value="CUP87585.1"/>
    <property type="molecule type" value="Genomic_DNA"/>
</dbReference>
<dbReference type="EC" id="5.1.3.22" evidence="2"/>
<dbReference type="GO" id="GO:0034015">
    <property type="term" value="F:L-ribulose-5-phosphate 3-epimerase activity"/>
    <property type="evidence" value="ECO:0007669"/>
    <property type="project" value="UniProtKB-EC"/>
</dbReference>
<evidence type="ECO:0000259" key="1">
    <source>
        <dbReference type="Pfam" id="PF01261"/>
    </source>
</evidence>
<name>A0A174RWM7_9FIRM</name>
<dbReference type="InterPro" id="IPR050312">
    <property type="entry name" value="IolE/XylAMocC-like"/>
</dbReference>
<dbReference type="OrthoDB" id="1855274at2"/>
<evidence type="ECO:0000313" key="2">
    <source>
        <dbReference type="EMBL" id="CUP87585.1"/>
    </source>
</evidence>
<sequence length="274" mass="30745">MNFGIGSFAYRWSIGRPYYRPENPMTVDQLIDRCIAHGVKTVLLCNNIFLHEFNDAQLGTIRDRLAREGMQVETGSRGTDFSYFKRMLEVSRFLGSKVLRIGWDMDRRTDAAGLERQVRNGIDTIGALMPVAHEYGVQIALENGKLNTVGEVRQIIEGVNDPWFGCALDTCNSTCFITPTETVVRSLSPYAKTVHFKDYVVKLDPRGDIITGVPLGQGYVDFPLMKKILAENGFDGNVFLELYIDRCETHAETAAYEESCVEQSVAYARGTLGF</sequence>
<proteinExistence type="predicted"/>
<feature type="domain" description="Xylose isomerase-like TIM barrel" evidence="1">
    <location>
        <begin position="28"/>
        <end position="256"/>
    </location>
</feature>
<dbReference type="InterPro" id="IPR036237">
    <property type="entry name" value="Xyl_isomerase-like_sf"/>
</dbReference>
<reference evidence="2 3" key="1">
    <citation type="submission" date="2015-09" db="EMBL/GenBank/DDBJ databases">
        <authorList>
            <consortium name="Pathogen Informatics"/>
        </authorList>
    </citation>
    <scope>NUCLEOTIDE SEQUENCE [LARGE SCALE GENOMIC DNA]</scope>
    <source>
        <strain evidence="2 3">2789STDY5834939</strain>
    </source>
</reference>
<dbReference type="SUPFAM" id="SSF51658">
    <property type="entry name" value="Xylose isomerase-like"/>
    <property type="match status" value="1"/>
</dbReference>
<dbReference type="PANTHER" id="PTHR12110">
    <property type="entry name" value="HYDROXYPYRUVATE ISOMERASE"/>
    <property type="match status" value="1"/>
</dbReference>
<dbReference type="AlphaFoldDB" id="A0A174RWM7"/>
<dbReference type="PANTHER" id="PTHR12110:SF53">
    <property type="entry name" value="BLR5974 PROTEIN"/>
    <property type="match status" value="1"/>
</dbReference>
<evidence type="ECO:0000313" key="3">
    <source>
        <dbReference type="Proteomes" id="UP000095765"/>
    </source>
</evidence>
<dbReference type="Proteomes" id="UP000095765">
    <property type="component" value="Unassembled WGS sequence"/>
</dbReference>
<dbReference type="RefSeq" id="WP_055245390.1">
    <property type="nucleotide sequence ID" value="NZ_CZBE01000015.1"/>
</dbReference>
<accession>A0A174RWM7</accession>
<dbReference type="InterPro" id="IPR013022">
    <property type="entry name" value="Xyl_isomerase-like_TIM-brl"/>
</dbReference>
<gene>
    <name evidence="2" type="primary">ulaE_3</name>
    <name evidence="2" type="ORF">ERS852551_02235</name>
</gene>
<dbReference type="Pfam" id="PF01261">
    <property type="entry name" value="AP_endonuc_2"/>
    <property type="match status" value="1"/>
</dbReference>
<dbReference type="Gene3D" id="3.20.20.150">
    <property type="entry name" value="Divalent-metal-dependent TIM barrel enzymes"/>
    <property type="match status" value="1"/>
</dbReference>
<organism evidence="2 3">
    <name type="scientific">Anaerotruncus colihominis</name>
    <dbReference type="NCBI Taxonomy" id="169435"/>
    <lineage>
        <taxon>Bacteria</taxon>
        <taxon>Bacillati</taxon>
        <taxon>Bacillota</taxon>
        <taxon>Clostridia</taxon>
        <taxon>Eubacteriales</taxon>
        <taxon>Oscillospiraceae</taxon>
        <taxon>Anaerotruncus</taxon>
    </lineage>
</organism>
<protein>
    <submittedName>
        <fullName evidence="2">L-ribulose-5-phosphate 3-epimerase ulaE</fullName>
        <ecNumber evidence="2">5.1.3.22</ecNumber>
    </submittedName>
</protein>